<dbReference type="Proteomes" id="UP000535589">
    <property type="component" value="Unassembled WGS sequence"/>
</dbReference>
<dbReference type="PANTHER" id="PTHR33643:SF1">
    <property type="entry name" value="UREASE ACCESSORY PROTEIN D"/>
    <property type="match status" value="1"/>
</dbReference>
<organism evidence="5 6">
    <name type="scientific">Vibrio agarilyticus</name>
    <dbReference type="NCBI Taxonomy" id="2726741"/>
    <lineage>
        <taxon>Bacteria</taxon>
        <taxon>Pseudomonadati</taxon>
        <taxon>Pseudomonadota</taxon>
        <taxon>Gammaproteobacteria</taxon>
        <taxon>Vibrionales</taxon>
        <taxon>Vibrionaceae</taxon>
        <taxon>Vibrio</taxon>
    </lineage>
</organism>
<evidence type="ECO:0000256" key="4">
    <source>
        <dbReference type="HAMAP-Rule" id="MF_01384"/>
    </source>
</evidence>
<accession>A0A7X8TTV4</accession>
<dbReference type="GO" id="GO:0005737">
    <property type="term" value="C:cytoplasm"/>
    <property type="evidence" value="ECO:0007669"/>
    <property type="project" value="UniProtKB-SubCell"/>
</dbReference>
<keyword evidence="4" id="KW-0963">Cytoplasm</keyword>
<dbReference type="GO" id="GO:0016151">
    <property type="term" value="F:nickel cation binding"/>
    <property type="evidence" value="ECO:0007669"/>
    <property type="project" value="UniProtKB-UniRule"/>
</dbReference>
<keyword evidence="3 4" id="KW-0143">Chaperone</keyword>
<dbReference type="HAMAP" id="MF_01384">
    <property type="entry name" value="UreD"/>
    <property type="match status" value="1"/>
</dbReference>
<reference evidence="5 6" key="1">
    <citation type="submission" date="2020-04" db="EMBL/GenBank/DDBJ databases">
        <title>Vibrio sp. SM6, a novel species isolated from seawater.</title>
        <authorList>
            <person name="Wang X."/>
        </authorList>
    </citation>
    <scope>NUCLEOTIDE SEQUENCE [LARGE SCALE GENOMIC DNA]</scope>
    <source>
        <strain evidence="5 6">SM6</strain>
    </source>
</reference>
<dbReference type="Pfam" id="PF01774">
    <property type="entry name" value="UreD"/>
    <property type="match status" value="1"/>
</dbReference>
<comment type="similarity">
    <text evidence="1 4">Belongs to the UreD family.</text>
</comment>
<evidence type="ECO:0000256" key="1">
    <source>
        <dbReference type="ARBA" id="ARBA00007177"/>
    </source>
</evidence>
<dbReference type="InterPro" id="IPR002669">
    <property type="entry name" value="UreD"/>
</dbReference>
<dbReference type="AlphaFoldDB" id="A0A7X8TTV4"/>
<evidence type="ECO:0000313" key="5">
    <source>
        <dbReference type="EMBL" id="NLS14700.1"/>
    </source>
</evidence>
<comment type="caution">
    <text evidence="5">The sequence shown here is derived from an EMBL/GenBank/DDBJ whole genome shotgun (WGS) entry which is preliminary data.</text>
</comment>
<comment type="subcellular location">
    <subcellularLocation>
        <location evidence="4">Cytoplasm</location>
    </subcellularLocation>
</comment>
<dbReference type="EMBL" id="JABAIK010000027">
    <property type="protein sequence ID" value="NLS14700.1"/>
    <property type="molecule type" value="Genomic_DNA"/>
</dbReference>
<comment type="subunit">
    <text evidence="4">UreD, UreF and UreG form a complex that acts as a GTP-hydrolysis-dependent molecular chaperone, activating the urease apoprotein by helping to assemble the nickel containing metallocenter of UreC. The UreE protein probably delivers the nickel.</text>
</comment>
<dbReference type="RefSeq" id="WP_168837792.1">
    <property type="nucleotide sequence ID" value="NZ_JABAIK010000027.1"/>
</dbReference>
<evidence type="ECO:0000256" key="2">
    <source>
        <dbReference type="ARBA" id="ARBA00022988"/>
    </source>
</evidence>
<keyword evidence="2 4" id="KW-0996">Nickel insertion</keyword>
<comment type="function">
    <text evidence="4">Required for maturation of urease via the functional incorporation of the urease nickel metallocenter.</text>
</comment>
<evidence type="ECO:0000256" key="3">
    <source>
        <dbReference type="ARBA" id="ARBA00023186"/>
    </source>
</evidence>
<gene>
    <name evidence="4" type="primary">ureD</name>
    <name evidence="5" type="ORF">HGP28_17720</name>
</gene>
<keyword evidence="6" id="KW-1185">Reference proteome</keyword>
<dbReference type="PANTHER" id="PTHR33643">
    <property type="entry name" value="UREASE ACCESSORY PROTEIN D"/>
    <property type="match status" value="1"/>
</dbReference>
<name>A0A7X8TTV4_9VIBR</name>
<protein>
    <recommendedName>
        <fullName evidence="4">Urease accessory protein UreD</fullName>
    </recommendedName>
</protein>
<proteinExistence type="inferred from homology"/>
<evidence type="ECO:0000313" key="6">
    <source>
        <dbReference type="Proteomes" id="UP000535589"/>
    </source>
</evidence>
<sequence>MSALVSALLTHEGGLGHAIASDVREGWQANLALSFRDRGDKTVLKSRHQSGPLAIQRPLYPDGRTCHTYLLHPPGGVVGGDTLTIEVTAQENANVLITTPGATKFYRSEQKYAHQTQTLTVKAGAQLAFLPQENIFFPSAHARLDTQIHLETGAQFWGWEMHCFGRPALKEGFFSGQLIGKTQIFIDGKPVLVEGINFNGGDNPLIKKGLLEYSLSGSFYFTPKEGQSLLLVQGLLKEIYQQVIDKKQASQQSPEMIMAVTQLDELMVVRALAHWSEDLLLAFGLLWQALASDDNGTKPEWPRIWLT</sequence>